<keyword evidence="1" id="KW-0175">Coiled coil</keyword>
<evidence type="ECO:0000256" key="1">
    <source>
        <dbReference type="SAM" id="Coils"/>
    </source>
</evidence>
<feature type="compositionally biased region" description="Basic and acidic residues" evidence="2">
    <location>
        <begin position="1"/>
        <end position="14"/>
    </location>
</feature>
<dbReference type="InterPro" id="IPR036691">
    <property type="entry name" value="Endo/exonu/phosph_ase_sf"/>
</dbReference>
<evidence type="ECO:0000256" key="2">
    <source>
        <dbReference type="SAM" id="MobiDB-lite"/>
    </source>
</evidence>
<feature type="coiled-coil region" evidence="1">
    <location>
        <begin position="31"/>
        <end position="79"/>
    </location>
</feature>
<organism evidence="3 4">
    <name type="scientific">Prorocentrum cordatum</name>
    <dbReference type="NCBI Taxonomy" id="2364126"/>
    <lineage>
        <taxon>Eukaryota</taxon>
        <taxon>Sar</taxon>
        <taxon>Alveolata</taxon>
        <taxon>Dinophyceae</taxon>
        <taxon>Prorocentrales</taxon>
        <taxon>Prorocentraceae</taxon>
        <taxon>Prorocentrum</taxon>
    </lineage>
</organism>
<protein>
    <submittedName>
        <fullName evidence="3">Uncharacterized protein</fullName>
    </submittedName>
</protein>
<dbReference type="EMBL" id="CAUYUJ010021638">
    <property type="protein sequence ID" value="CAK0906075.1"/>
    <property type="molecule type" value="Genomic_DNA"/>
</dbReference>
<gene>
    <name evidence="3" type="ORF">PCOR1329_LOCUS81542</name>
</gene>
<dbReference type="Gene3D" id="3.60.10.10">
    <property type="entry name" value="Endonuclease/exonuclease/phosphatase"/>
    <property type="match status" value="1"/>
</dbReference>
<keyword evidence="4" id="KW-1185">Reference proteome</keyword>
<evidence type="ECO:0000313" key="3">
    <source>
        <dbReference type="EMBL" id="CAK0906075.1"/>
    </source>
</evidence>
<evidence type="ECO:0000313" key="4">
    <source>
        <dbReference type="Proteomes" id="UP001189429"/>
    </source>
</evidence>
<dbReference type="SUPFAM" id="SSF56219">
    <property type="entry name" value="DNase I-like"/>
    <property type="match status" value="1"/>
</dbReference>
<comment type="caution">
    <text evidence="3">The sequence shown here is derived from an EMBL/GenBank/DDBJ whole genome shotgun (WGS) entry which is preliminary data.</text>
</comment>
<proteinExistence type="predicted"/>
<name>A0ABN9Y4G7_9DINO</name>
<reference evidence="3" key="1">
    <citation type="submission" date="2023-10" db="EMBL/GenBank/DDBJ databases">
        <authorList>
            <person name="Chen Y."/>
            <person name="Shah S."/>
            <person name="Dougan E. K."/>
            <person name="Thang M."/>
            <person name="Chan C."/>
        </authorList>
    </citation>
    <scope>NUCLEOTIDE SEQUENCE [LARGE SCALE GENOMIC DNA]</scope>
</reference>
<feature type="non-terminal residue" evidence="3">
    <location>
        <position position="495"/>
    </location>
</feature>
<accession>A0ABN9Y4G7</accession>
<feature type="region of interest" description="Disordered" evidence="2">
    <location>
        <begin position="1"/>
        <end position="31"/>
    </location>
</feature>
<feature type="non-terminal residue" evidence="3">
    <location>
        <position position="1"/>
    </location>
</feature>
<dbReference type="Proteomes" id="UP001189429">
    <property type="component" value="Unassembled WGS sequence"/>
</dbReference>
<sequence>ERLGKALDAERPLEDQVTSFATRPRNSRAKAKRLREEHAQKQLVIDELVAKQTVLPDSLAEADAEVARLEVEVQRLGADRAPPPAAGKPTLHELMPKFTVNAQQLGELAVELGLGTNLQTELETAAKVFGGLHELPQVQALAGEAARNDVEIDIDLMESAELRGALEAAGLTQPDEATDADMRVAHKRVLDSHAAAAHKRKKKPVAVDLYSSLCVFTLCGAPAKIDLRPIRWLTSPRAYFATGGEDRLGTEQAAATQACQRVTILVAQGPSTAALDAGDARRQVAAKLSTVNPGSHGPLLNFQPRFLGKVAVVQETRVVDQRLGAVQSVARDAGWHGLWAPAEETGGASAASCSSGVCVLAPANAMVTMPPNGDHAVFPRHAVAAHVHWGVPGGLIVIGVRMVPGIRVAGANLSIPWALAKRVAAWNARGLDWIIGGDWNADAAGASTLATWVGSLAGTLLQPSAPTCVTSNGVSTIDYFSAASNLASHVSRQPE</sequence>